<organism evidence="1 2">
    <name type="scientific">Monosporascus cannonballus</name>
    <dbReference type="NCBI Taxonomy" id="155416"/>
    <lineage>
        <taxon>Eukaryota</taxon>
        <taxon>Fungi</taxon>
        <taxon>Dikarya</taxon>
        <taxon>Ascomycota</taxon>
        <taxon>Pezizomycotina</taxon>
        <taxon>Sordariomycetes</taxon>
        <taxon>Xylariomycetidae</taxon>
        <taxon>Xylariales</taxon>
        <taxon>Xylariales incertae sedis</taxon>
        <taxon>Monosporascus</taxon>
    </lineage>
</organism>
<name>A0ABY0H8N0_9PEZI</name>
<dbReference type="EMBL" id="QJNS01000159">
    <property type="protein sequence ID" value="RYO84511.1"/>
    <property type="molecule type" value="Genomic_DNA"/>
</dbReference>
<gene>
    <name evidence="1" type="ORF">DL762_005617</name>
</gene>
<evidence type="ECO:0000313" key="1">
    <source>
        <dbReference type="EMBL" id="RYO84511.1"/>
    </source>
</evidence>
<accession>A0ABY0H8N0</accession>
<protein>
    <submittedName>
        <fullName evidence="1">Uncharacterized protein</fullName>
    </submittedName>
</protein>
<sequence length="193" mass="22242">MNDTSTDMQLFLQCVENTYGKFEQLSDDEVKKWVPLNSDNIGTGPRNLWIDVFGVFNFVTLHQNTRNYKYLRLAGQLVRRVHHVLGRMKDRTSRLPGATDKEPYKGGLRLGHNGRQDRYTGTLQVHSALKMWIFTLNLLSPQADEFRELNLLVIKLAKAVQPIFVDKDHIGTYSIHPAIYTTANRTIKEIRAK</sequence>
<proteinExistence type="predicted"/>
<reference evidence="1 2" key="1">
    <citation type="submission" date="2018-06" db="EMBL/GenBank/DDBJ databases">
        <title>Complete Genomes of Monosporascus.</title>
        <authorList>
            <person name="Robinson A.J."/>
            <person name="Natvig D.O."/>
        </authorList>
    </citation>
    <scope>NUCLEOTIDE SEQUENCE [LARGE SCALE GENOMIC DNA]</scope>
    <source>
        <strain evidence="1 2">CBS 609.92</strain>
    </source>
</reference>
<comment type="caution">
    <text evidence="1">The sequence shown here is derived from an EMBL/GenBank/DDBJ whole genome shotgun (WGS) entry which is preliminary data.</text>
</comment>
<keyword evidence="2" id="KW-1185">Reference proteome</keyword>
<evidence type="ECO:0000313" key="2">
    <source>
        <dbReference type="Proteomes" id="UP000294003"/>
    </source>
</evidence>
<dbReference type="Proteomes" id="UP000294003">
    <property type="component" value="Unassembled WGS sequence"/>
</dbReference>